<dbReference type="InterPro" id="IPR003615">
    <property type="entry name" value="HNH_nuc"/>
</dbReference>
<evidence type="ECO:0000313" key="1">
    <source>
        <dbReference type="EMBL" id="MDA2806634.1"/>
    </source>
</evidence>
<dbReference type="Gene3D" id="1.10.30.50">
    <property type="match status" value="1"/>
</dbReference>
<name>A0ABT4TPN1_9ACTN</name>
<keyword evidence="2" id="KW-1185">Reference proteome</keyword>
<comment type="caution">
    <text evidence="1">The sequence shown here is derived from an EMBL/GenBank/DDBJ whole genome shotgun (WGS) entry which is preliminary data.</text>
</comment>
<evidence type="ECO:0000313" key="2">
    <source>
        <dbReference type="Proteomes" id="UP001165685"/>
    </source>
</evidence>
<dbReference type="EMBL" id="JAQFWP010000038">
    <property type="protein sequence ID" value="MDA2806634.1"/>
    <property type="molecule type" value="Genomic_DNA"/>
</dbReference>
<sequence>MAKEQFPGGVPAGSRMARIQAGLAGVLTDSGAMADEDLPPGAQQVLCDLMAILACGQGSLDLAMARLAARIRRTGALSGTGHATVAGLLREHGRSSSQAADITTVADHLDDYPAAVAAAEDGTLAFAQLALIMDACEKAVDGRPTDLYPDGADYRSRAEGIMVQAASSDVADRTLKRIGRQLPQRISPQEHERRQREAYTDRGARTTTDAFGFTLEAWGDAASEEIVRAALDSHLSPPGDGRTIEQRRFDALVQLCENRLVAEGLPVPEVPAGCDAHTALTGPRVDGAARRGANPPQVSLVVSLEALRGEEGAEPAVTDRARLLPPSSAQAFASDSLLRRITTDPVQGVVDVGRARRTFPARLRQALSATTATCQWEEGCTVPVRWCQGDHRTEWWEGGSTSVDNGQMLCGRHNREKHMRRMEARFRARTDPGEDGEGPLPRAA</sequence>
<accession>A0ABT4TPN1</accession>
<protein>
    <submittedName>
        <fullName evidence="1">DUF222 domain-containing protein</fullName>
    </submittedName>
</protein>
<reference evidence="1" key="1">
    <citation type="submission" date="2023-01" db="EMBL/GenBank/DDBJ databases">
        <title>Draft genome sequence of Nocardiopsis sp. LSu2-4 isolated from halophytes.</title>
        <authorList>
            <person name="Duangmal K."/>
            <person name="Chantavorakit T."/>
        </authorList>
    </citation>
    <scope>NUCLEOTIDE SEQUENCE</scope>
    <source>
        <strain evidence="1">LSu2-4</strain>
    </source>
</reference>
<dbReference type="Proteomes" id="UP001165685">
    <property type="component" value="Unassembled WGS sequence"/>
</dbReference>
<gene>
    <name evidence="1" type="ORF">O4U47_19145</name>
</gene>
<dbReference type="RefSeq" id="WP_270679270.1">
    <property type="nucleotide sequence ID" value="NZ_JAQFWP010000038.1"/>
</dbReference>
<organism evidence="1 2">
    <name type="scientific">Nocardiopsis suaedae</name>
    <dbReference type="NCBI Taxonomy" id="3018444"/>
    <lineage>
        <taxon>Bacteria</taxon>
        <taxon>Bacillati</taxon>
        <taxon>Actinomycetota</taxon>
        <taxon>Actinomycetes</taxon>
        <taxon>Streptosporangiales</taxon>
        <taxon>Nocardiopsidaceae</taxon>
        <taxon>Nocardiopsis</taxon>
    </lineage>
</organism>
<proteinExistence type="predicted"/>
<dbReference type="CDD" id="cd00085">
    <property type="entry name" value="HNHc"/>
    <property type="match status" value="1"/>
</dbReference>